<evidence type="ECO:0000313" key="3">
    <source>
        <dbReference type="Proteomes" id="UP000676336"/>
    </source>
</evidence>
<evidence type="ECO:0000313" key="2">
    <source>
        <dbReference type="EMBL" id="CAF5198790.1"/>
    </source>
</evidence>
<dbReference type="AlphaFoldDB" id="A0A8S3IID4"/>
<accession>A0A8S3IID4</accession>
<gene>
    <name evidence="2" type="ORF">SMN809_LOCUS74895</name>
</gene>
<dbReference type="Proteomes" id="UP000676336">
    <property type="component" value="Unassembled WGS sequence"/>
</dbReference>
<sequence>MQKRQFTKYTRKSRSRSCTPPHWRSTVKDRKREHVRKEKYDNNKEDFHSHR</sequence>
<protein>
    <submittedName>
        <fullName evidence="2">Uncharacterized protein</fullName>
    </submittedName>
</protein>
<evidence type="ECO:0000256" key="1">
    <source>
        <dbReference type="SAM" id="MobiDB-lite"/>
    </source>
</evidence>
<reference evidence="2" key="1">
    <citation type="submission" date="2021-02" db="EMBL/GenBank/DDBJ databases">
        <authorList>
            <person name="Nowell W R."/>
        </authorList>
    </citation>
    <scope>NUCLEOTIDE SEQUENCE</scope>
</reference>
<feature type="non-terminal residue" evidence="2">
    <location>
        <position position="1"/>
    </location>
</feature>
<proteinExistence type="predicted"/>
<organism evidence="2 3">
    <name type="scientific">Rotaria magnacalcarata</name>
    <dbReference type="NCBI Taxonomy" id="392030"/>
    <lineage>
        <taxon>Eukaryota</taxon>
        <taxon>Metazoa</taxon>
        <taxon>Spiralia</taxon>
        <taxon>Gnathifera</taxon>
        <taxon>Rotifera</taxon>
        <taxon>Eurotatoria</taxon>
        <taxon>Bdelloidea</taxon>
        <taxon>Philodinida</taxon>
        <taxon>Philodinidae</taxon>
        <taxon>Rotaria</taxon>
    </lineage>
</organism>
<dbReference type="EMBL" id="CAJOBI010331214">
    <property type="protein sequence ID" value="CAF5198790.1"/>
    <property type="molecule type" value="Genomic_DNA"/>
</dbReference>
<feature type="compositionally biased region" description="Basic and acidic residues" evidence="1">
    <location>
        <begin position="26"/>
        <end position="51"/>
    </location>
</feature>
<feature type="region of interest" description="Disordered" evidence="1">
    <location>
        <begin position="1"/>
        <end position="51"/>
    </location>
</feature>
<feature type="compositionally biased region" description="Basic residues" evidence="1">
    <location>
        <begin position="1"/>
        <end position="15"/>
    </location>
</feature>
<name>A0A8S3IID4_9BILA</name>
<comment type="caution">
    <text evidence="2">The sequence shown here is derived from an EMBL/GenBank/DDBJ whole genome shotgun (WGS) entry which is preliminary data.</text>
</comment>